<sequence length="390" mass="42759">MSVYALTTRRNGRIRRTTVVLCLTILALFTSTTVYMITTILRYQADAIAYYFYSSQAIWSYSMPIDSLGVPPELADYQGLFEARRLHACTSATTLAINVVLGDAIACWRACVVWQKSRVVRVLCGLFLSATLVMGGVDASGGCVLGALGNARESLNVQGALFGRETFGSAAYALSLATNLFATLLVAYKAWRSRRRLGQYLMAKVGGSQVEKLMALLVESGIIYSVILVNTLHLRVDAYNQAVVLAYQVCEFRYISQDYSNPTPSTAEEYRFLSILGVVVIGAFVPAIAIYPTIIVVLVALNRSHMEHGLTQHLESLPTPNLALTVDTIATSLRESRVHGRLEVPVKDTKEARSLTGAGDVLEGEASRRRLSEEEMAEGTAYDYLQARRA</sequence>
<feature type="transmembrane region" description="Helical" evidence="1">
    <location>
        <begin position="272"/>
        <end position="301"/>
    </location>
</feature>
<comment type="caution">
    <text evidence="2">The sequence shown here is derived from an EMBL/GenBank/DDBJ whole genome shotgun (WGS) entry which is preliminary data.</text>
</comment>
<name>A0A2G8SE97_9APHY</name>
<evidence type="ECO:0000313" key="3">
    <source>
        <dbReference type="Proteomes" id="UP000230002"/>
    </source>
</evidence>
<dbReference type="EMBL" id="AYKW01000012">
    <property type="protein sequence ID" value="PIL32081.1"/>
    <property type="molecule type" value="Genomic_DNA"/>
</dbReference>
<feature type="transmembrane region" description="Helical" evidence="1">
    <location>
        <begin position="95"/>
        <end position="114"/>
    </location>
</feature>
<organism evidence="2 3">
    <name type="scientific">Ganoderma sinense ZZ0214-1</name>
    <dbReference type="NCBI Taxonomy" id="1077348"/>
    <lineage>
        <taxon>Eukaryota</taxon>
        <taxon>Fungi</taxon>
        <taxon>Dikarya</taxon>
        <taxon>Basidiomycota</taxon>
        <taxon>Agaricomycotina</taxon>
        <taxon>Agaricomycetes</taxon>
        <taxon>Polyporales</taxon>
        <taxon>Polyporaceae</taxon>
        <taxon>Ganoderma</taxon>
    </lineage>
</organism>
<feature type="transmembrane region" description="Helical" evidence="1">
    <location>
        <begin position="126"/>
        <end position="149"/>
    </location>
</feature>
<evidence type="ECO:0000313" key="2">
    <source>
        <dbReference type="EMBL" id="PIL32081.1"/>
    </source>
</evidence>
<dbReference type="Proteomes" id="UP000230002">
    <property type="component" value="Unassembled WGS sequence"/>
</dbReference>
<reference evidence="2 3" key="1">
    <citation type="journal article" date="2015" name="Sci. Rep.">
        <title>Chromosome-level genome map provides insights into diverse defense mechanisms in the medicinal fungus Ganoderma sinense.</title>
        <authorList>
            <person name="Zhu Y."/>
            <person name="Xu J."/>
            <person name="Sun C."/>
            <person name="Zhou S."/>
            <person name="Xu H."/>
            <person name="Nelson D.R."/>
            <person name="Qian J."/>
            <person name="Song J."/>
            <person name="Luo H."/>
            <person name="Xiang L."/>
            <person name="Li Y."/>
            <person name="Xu Z."/>
            <person name="Ji A."/>
            <person name="Wang L."/>
            <person name="Lu S."/>
            <person name="Hayward A."/>
            <person name="Sun W."/>
            <person name="Li X."/>
            <person name="Schwartz D.C."/>
            <person name="Wang Y."/>
            <person name="Chen S."/>
        </authorList>
    </citation>
    <scope>NUCLEOTIDE SEQUENCE [LARGE SCALE GENOMIC DNA]</scope>
    <source>
        <strain evidence="2 3">ZZ0214-1</strain>
    </source>
</reference>
<feature type="transmembrane region" description="Helical" evidence="1">
    <location>
        <begin position="212"/>
        <end position="232"/>
    </location>
</feature>
<keyword evidence="1" id="KW-0812">Transmembrane</keyword>
<feature type="transmembrane region" description="Helical" evidence="1">
    <location>
        <begin position="20"/>
        <end position="43"/>
    </location>
</feature>
<feature type="transmembrane region" description="Helical" evidence="1">
    <location>
        <begin position="169"/>
        <end position="191"/>
    </location>
</feature>
<dbReference type="OrthoDB" id="3214103at2759"/>
<keyword evidence="3" id="KW-1185">Reference proteome</keyword>
<protein>
    <submittedName>
        <fullName evidence="2">Uncharacterized protein</fullName>
    </submittedName>
</protein>
<evidence type="ECO:0000256" key="1">
    <source>
        <dbReference type="SAM" id="Phobius"/>
    </source>
</evidence>
<keyword evidence="1" id="KW-0472">Membrane</keyword>
<dbReference type="AlphaFoldDB" id="A0A2G8SE97"/>
<accession>A0A2G8SE97</accession>
<gene>
    <name evidence="2" type="ORF">GSI_06786</name>
</gene>
<keyword evidence="1" id="KW-1133">Transmembrane helix</keyword>
<proteinExistence type="predicted"/>